<evidence type="ECO:0000313" key="2">
    <source>
        <dbReference type="Proteomes" id="UP000743370"/>
    </source>
</evidence>
<evidence type="ECO:0008006" key="3">
    <source>
        <dbReference type="Google" id="ProtNLM"/>
    </source>
</evidence>
<evidence type="ECO:0000313" key="1">
    <source>
        <dbReference type="EMBL" id="KAG2402811.1"/>
    </source>
</evidence>
<accession>A0A8T0KTM7</accession>
<dbReference type="PANTHER" id="PTHR33879">
    <property type="entry name" value="17.6 KDA CLASS II HEAT SHOCK PROTEIN-RELATED"/>
    <property type="match status" value="1"/>
</dbReference>
<protein>
    <recommendedName>
        <fullName evidence="3">SHSP domain-containing protein</fullName>
    </recommendedName>
</protein>
<proteinExistence type="predicted"/>
<gene>
    <name evidence="1" type="ORF">HKW66_Vig0250300</name>
</gene>
<dbReference type="PANTHER" id="PTHR33879:SF21">
    <property type="entry name" value="SHOCK 22 KDA PROTEIN, PUTATIVE-RELATED"/>
    <property type="match status" value="1"/>
</dbReference>
<dbReference type="AlphaFoldDB" id="A0A8T0KTM7"/>
<organism evidence="1 2">
    <name type="scientific">Phaseolus angularis</name>
    <name type="common">Azuki bean</name>
    <name type="synonym">Vigna angularis</name>
    <dbReference type="NCBI Taxonomy" id="3914"/>
    <lineage>
        <taxon>Eukaryota</taxon>
        <taxon>Viridiplantae</taxon>
        <taxon>Streptophyta</taxon>
        <taxon>Embryophyta</taxon>
        <taxon>Tracheophyta</taxon>
        <taxon>Spermatophyta</taxon>
        <taxon>Magnoliopsida</taxon>
        <taxon>eudicotyledons</taxon>
        <taxon>Gunneridae</taxon>
        <taxon>Pentapetalae</taxon>
        <taxon>rosids</taxon>
        <taxon>fabids</taxon>
        <taxon>Fabales</taxon>
        <taxon>Fabaceae</taxon>
        <taxon>Papilionoideae</taxon>
        <taxon>50 kb inversion clade</taxon>
        <taxon>NPAAA clade</taxon>
        <taxon>indigoferoid/millettioid clade</taxon>
        <taxon>Phaseoleae</taxon>
        <taxon>Vigna</taxon>
    </lineage>
</organism>
<dbReference type="EMBL" id="JABFOF010000003">
    <property type="protein sequence ID" value="KAG2402811.1"/>
    <property type="molecule type" value="Genomic_DNA"/>
</dbReference>
<sequence length="171" mass="18927">MDDYDHSVEWLSGKGYSNNFLFSIEWTYTMFAKTLKPFAEKPSQRGVVSSPPTKKLLRLPHVFSKILELPCSSSDDVFVEETPHFFRFVASCNAGGVRALAIEILPGITKIVIKRMDGSDVAVAGQRQYSSLGVGLWRFRLPPGTQPEMVTAVCSGGKLMVTVPKNKNRGN</sequence>
<name>A0A8T0KTM7_PHAAN</name>
<reference evidence="1 2" key="1">
    <citation type="submission" date="2020-05" db="EMBL/GenBank/DDBJ databases">
        <title>Vigna angularis (adzuki bean) Var. LongXiaoDou No. 4 denovo assembly.</title>
        <authorList>
            <person name="Xiang H."/>
        </authorList>
    </citation>
    <scope>NUCLEOTIDE SEQUENCE [LARGE SCALE GENOMIC DNA]</scope>
    <source>
        <tissue evidence="1">Leaf</tissue>
    </source>
</reference>
<dbReference type="Proteomes" id="UP000743370">
    <property type="component" value="Unassembled WGS sequence"/>
</dbReference>
<comment type="caution">
    <text evidence="1">The sequence shown here is derived from an EMBL/GenBank/DDBJ whole genome shotgun (WGS) entry which is preliminary data.</text>
</comment>
<dbReference type="CDD" id="cd06464">
    <property type="entry name" value="ACD_sHsps-like"/>
    <property type="match status" value="1"/>
</dbReference>